<evidence type="ECO:0000313" key="6">
    <source>
        <dbReference type="Proteomes" id="UP000492820"/>
    </source>
</evidence>
<reference evidence="3 6" key="2">
    <citation type="journal article" date="2013" name="Nature">
        <title>The genomes of four tapeworm species reveal adaptations to parasitism.</title>
        <authorList>
            <person name="Tsai I.J."/>
            <person name="Zarowiecki M."/>
            <person name="Holroyd N."/>
            <person name="Garciarrubio A."/>
            <person name="Sanchez-Flores A."/>
            <person name="Brooks K.L."/>
            <person name="Tracey A."/>
            <person name="Bobes R.J."/>
            <person name="Fragoso G."/>
            <person name="Sciutto E."/>
            <person name="Aslett M."/>
            <person name="Beasley H."/>
            <person name="Bennett H.M."/>
            <person name="Cai J."/>
            <person name="Camicia F."/>
            <person name="Clark R."/>
            <person name="Cucher M."/>
            <person name="De Silva N."/>
            <person name="Day T.A."/>
            <person name="Deplazes P."/>
            <person name="Estrada K."/>
            <person name="Fernandez C."/>
            <person name="Holland P.W."/>
            <person name="Hou J."/>
            <person name="Hu S."/>
            <person name="Huckvale T."/>
            <person name="Hung S.S."/>
            <person name="Kamenetzky L."/>
            <person name="Keane J.A."/>
            <person name="Kiss F."/>
            <person name="Koziol U."/>
            <person name="Lambert O."/>
            <person name="Liu K."/>
            <person name="Luo X."/>
            <person name="Luo Y."/>
            <person name="Macchiaroli N."/>
            <person name="Nichol S."/>
            <person name="Paps J."/>
            <person name="Parkinson J."/>
            <person name="Pouchkina-Stantcheva N."/>
            <person name="Riddiford N."/>
            <person name="Rosenzvit M."/>
            <person name="Salinas G."/>
            <person name="Wasmuth J.D."/>
            <person name="Zamanian M."/>
            <person name="Zheng Y."/>
            <person name="Cai X."/>
            <person name="Soberon X."/>
            <person name="Olson P.D."/>
            <person name="Laclette J.P."/>
            <person name="Brehm K."/>
            <person name="Berriman M."/>
            <person name="Garciarrubio A."/>
            <person name="Bobes R.J."/>
            <person name="Fragoso G."/>
            <person name="Sanchez-Flores A."/>
            <person name="Estrada K."/>
            <person name="Cevallos M.A."/>
            <person name="Morett E."/>
            <person name="Gonzalez V."/>
            <person name="Portillo T."/>
            <person name="Ochoa-Leyva A."/>
            <person name="Jose M.V."/>
            <person name="Sciutto E."/>
            <person name="Landa A."/>
            <person name="Jimenez L."/>
            <person name="Valdes V."/>
            <person name="Carrero J.C."/>
            <person name="Larralde C."/>
            <person name="Morales-Montor J."/>
            <person name="Limon-Lason J."/>
            <person name="Soberon X."/>
            <person name="Laclette J.P."/>
        </authorList>
    </citation>
    <scope>NUCLEOTIDE SEQUENCE [LARGE SCALE GENOMIC DNA]</scope>
</reference>
<dbReference type="CTD" id="36336636"/>
<reference evidence="7" key="4">
    <citation type="submission" date="2020-10" db="UniProtKB">
        <authorList>
            <consortium name="WormBaseParasite"/>
        </authorList>
    </citation>
    <scope>IDENTIFICATION</scope>
</reference>
<dbReference type="AlphaFoldDB" id="U6IZS3"/>
<feature type="region of interest" description="Disordered" evidence="1">
    <location>
        <begin position="187"/>
        <end position="214"/>
    </location>
</feature>
<sequence>MDAYSFREVSTKGKSAVRESRLCGLLLTPRWPQQYYSGGAVHQQCSATNWPGDPYSAAQYEHSQPWSDHGDTWVQGSEAYCINQQRGAFHGENDDWSFGEQETVAAIQPTALTNARPMLIRHSNQRQAANMRERRRMHSINHAFEGKCLRARIPTLPYEKRLSKVDTLRLAIGYIRFLQDLVTNENYQEKSGGSDGGDGEDNESNQPCETSQQTRSFMASVQRFAVTATATNGGERFTCSPSTPGIVTPTHQSTKKVILNLSVRMACKIAAKNAPSKEPPSGDLITRPGQIWRRVHNHHTLKGAGRGDDPAADAVIIGHSISWRQRPNISEVPRVTSNKKTLITKLWRPQSNPSH</sequence>
<dbReference type="Gene3D" id="4.10.280.10">
    <property type="entry name" value="Helix-loop-helix DNA-binding domain"/>
    <property type="match status" value="1"/>
</dbReference>
<dbReference type="GO" id="GO:0000977">
    <property type="term" value="F:RNA polymerase II transcription regulatory region sequence-specific DNA binding"/>
    <property type="evidence" value="ECO:0007669"/>
    <property type="project" value="TreeGrafter"/>
</dbReference>
<evidence type="ECO:0000313" key="5">
    <source>
        <dbReference type="Proteomes" id="UP000019149"/>
    </source>
</evidence>
<dbReference type="GO" id="GO:0032502">
    <property type="term" value="P:developmental process"/>
    <property type="evidence" value="ECO:0007669"/>
    <property type="project" value="TreeGrafter"/>
</dbReference>
<dbReference type="GO" id="GO:0000981">
    <property type="term" value="F:DNA-binding transcription factor activity, RNA polymerase II-specific"/>
    <property type="evidence" value="ECO:0007669"/>
    <property type="project" value="TreeGrafter"/>
</dbReference>
<evidence type="ECO:0000313" key="7">
    <source>
        <dbReference type="WBParaSite" id="EgrG_000998300"/>
    </source>
</evidence>
<keyword evidence="5" id="KW-1185">Reference proteome</keyword>
<proteinExistence type="predicted"/>
<dbReference type="EMBL" id="LK028577">
    <property type="protein sequence ID" value="CDS17244.1"/>
    <property type="molecule type" value="Genomic_DNA"/>
</dbReference>
<dbReference type="STRING" id="6210.U6IZS3"/>
<gene>
    <name evidence="4 7" type="ORF">EGR_00921</name>
    <name evidence="3" type="ORF">EgrG_000998300</name>
</gene>
<dbReference type="OrthoDB" id="10048995at2759"/>
<feature type="domain" description="BHLH" evidence="2">
    <location>
        <begin position="124"/>
        <end position="178"/>
    </location>
</feature>
<dbReference type="PROSITE" id="PS50888">
    <property type="entry name" value="BHLH"/>
    <property type="match status" value="1"/>
</dbReference>
<dbReference type="CDD" id="cd11417">
    <property type="entry name" value="bHLH_TS_PTF1A"/>
    <property type="match status" value="1"/>
</dbReference>
<accession>U6IZS3</accession>
<reference evidence="3" key="3">
    <citation type="submission" date="2014-06" db="EMBL/GenBank/DDBJ databases">
        <authorList>
            <person name="Aslett M."/>
        </authorList>
    </citation>
    <scope>NUCLEOTIDE SEQUENCE</scope>
</reference>
<dbReference type="SUPFAM" id="SSF47459">
    <property type="entry name" value="HLH, helix-loop-helix DNA-binding domain"/>
    <property type="match status" value="1"/>
</dbReference>
<dbReference type="InterPro" id="IPR011598">
    <property type="entry name" value="bHLH_dom"/>
</dbReference>
<protein>
    <submittedName>
        <fullName evidence="3 4">Pancreas transcription factor 1 subunit</fullName>
    </submittedName>
</protein>
<dbReference type="KEGG" id="egl:EGR_00921"/>
<evidence type="ECO:0000313" key="3">
    <source>
        <dbReference type="EMBL" id="CDS17244.1"/>
    </source>
</evidence>
<evidence type="ECO:0000313" key="4">
    <source>
        <dbReference type="EMBL" id="EUB64377.1"/>
    </source>
</evidence>
<dbReference type="OMA" id="VRMACKI"/>
<reference evidence="4 5" key="1">
    <citation type="journal article" date="2013" name="Nat. Genet.">
        <title>The genome of the hydatid tapeworm Echinococcus granulosus.</title>
        <authorList>
            <person name="Zheng H."/>
            <person name="Zhang W."/>
            <person name="Zhang L."/>
            <person name="Zhang Z."/>
            <person name="Li J."/>
            <person name="Lu G."/>
            <person name="Zhu Y."/>
            <person name="Wang Y."/>
            <person name="Huang Y."/>
            <person name="Liu J."/>
            <person name="Kang H."/>
            <person name="Chen J."/>
            <person name="Wang L."/>
            <person name="Chen A."/>
            <person name="Yu S."/>
            <person name="Gao Z."/>
            <person name="Jin L."/>
            <person name="Gu W."/>
            <person name="Wang Z."/>
            <person name="Zhao L."/>
            <person name="Shi B."/>
            <person name="Wen H."/>
            <person name="Lin R."/>
            <person name="Jones M.K."/>
            <person name="Brejova B."/>
            <person name="Vinar T."/>
            <person name="Zhao G."/>
            <person name="McManus D.P."/>
            <person name="Chen Z."/>
            <person name="Zhou Y."/>
            <person name="Wang S."/>
        </authorList>
    </citation>
    <scope>NUCLEOTIDE SEQUENCE [LARGE SCALE GENOMIC DNA]</scope>
</reference>
<dbReference type="Proteomes" id="UP000019149">
    <property type="component" value="Unassembled WGS sequence"/>
</dbReference>
<dbReference type="InterPro" id="IPR050283">
    <property type="entry name" value="E-box_TF_Regulators"/>
</dbReference>
<name>U6IZS3_ECHGR</name>
<dbReference type="GO" id="GO:0046983">
    <property type="term" value="F:protein dimerization activity"/>
    <property type="evidence" value="ECO:0007669"/>
    <property type="project" value="InterPro"/>
</dbReference>
<dbReference type="WBParaSite" id="EgrG_000998300">
    <property type="protein sequence ID" value="EgrG_000998300"/>
    <property type="gene ID" value="EgrG_000998300"/>
</dbReference>
<dbReference type="InterPro" id="IPR036638">
    <property type="entry name" value="HLH_DNA-bd_sf"/>
</dbReference>
<dbReference type="GeneID" id="36336636"/>
<dbReference type="PANTHER" id="PTHR23349">
    <property type="entry name" value="BASIC HELIX-LOOP-HELIX TRANSCRIPTION FACTOR, TWIST"/>
    <property type="match status" value="1"/>
</dbReference>
<dbReference type="EMBL" id="APAU02000003">
    <property type="protein sequence ID" value="EUB64377.1"/>
    <property type="molecule type" value="Genomic_DNA"/>
</dbReference>
<evidence type="ECO:0000259" key="2">
    <source>
        <dbReference type="PROSITE" id="PS50888"/>
    </source>
</evidence>
<dbReference type="SMART" id="SM00353">
    <property type="entry name" value="HLH"/>
    <property type="match status" value="1"/>
</dbReference>
<dbReference type="RefSeq" id="XP_024355573.1">
    <property type="nucleotide sequence ID" value="XM_024490170.1"/>
</dbReference>
<dbReference type="Pfam" id="PF00010">
    <property type="entry name" value="HLH"/>
    <property type="match status" value="1"/>
</dbReference>
<evidence type="ECO:0000256" key="1">
    <source>
        <dbReference type="SAM" id="MobiDB-lite"/>
    </source>
</evidence>
<dbReference type="Proteomes" id="UP000492820">
    <property type="component" value="Unassembled WGS sequence"/>
</dbReference>
<dbReference type="PANTHER" id="PTHR23349:SF112">
    <property type="entry name" value="48 RELATED 1, ISOFORM B"/>
    <property type="match status" value="1"/>
</dbReference>
<organism evidence="4 5">
    <name type="scientific">Echinococcus granulosus</name>
    <name type="common">Hydatid tapeworm</name>
    <dbReference type="NCBI Taxonomy" id="6210"/>
    <lineage>
        <taxon>Eukaryota</taxon>
        <taxon>Metazoa</taxon>
        <taxon>Spiralia</taxon>
        <taxon>Lophotrochozoa</taxon>
        <taxon>Platyhelminthes</taxon>
        <taxon>Cestoda</taxon>
        <taxon>Eucestoda</taxon>
        <taxon>Cyclophyllidea</taxon>
        <taxon>Taeniidae</taxon>
        <taxon>Echinococcus</taxon>
        <taxon>Echinococcus granulosus group</taxon>
    </lineage>
</organism>